<name>A0ABX1H1M2_9ACTN</name>
<dbReference type="RefSeq" id="WP_168538633.1">
    <property type="nucleotide sequence ID" value="NZ_JAAWWP010000006.1"/>
</dbReference>
<dbReference type="EMBL" id="JAAWWP010000006">
    <property type="protein sequence ID" value="NKI41928.1"/>
    <property type="molecule type" value="Genomic_DNA"/>
</dbReference>
<dbReference type="InterPro" id="IPR023214">
    <property type="entry name" value="HAD_sf"/>
</dbReference>
<protein>
    <submittedName>
        <fullName evidence="1">HAD family hydrolase</fullName>
    </submittedName>
</protein>
<gene>
    <name evidence="1" type="ORF">HFV08_11890</name>
</gene>
<comment type="caution">
    <text evidence="1">The sequence shown here is derived from an EMBL/GenBank/DDBJ whole genome shotgun (WGS) entry which is preliminary data.</text>
</comment>
<reference evidence="1 2" key="1">
    <citation type="submission" date="2020-04" db="EMBL/GenBank/DDBJ databases">
        <title>Phylogenetic Diversity and Antibacterial Activity against Ralstonia solanacearum of Endophytic Actinomycete Isolated from Moss.</title>
        <authorList>
            <person name="Zhuang X."/>
        </authorList>
    </citation>
    <scope>NUCLEOTIDE SEQUENCE [LARGE SCALE GENOMIC DNA]</scope>
    <source>
        <strain evidence="1 2">LD120</strain>
    </source>
</reference>
<sequence>MRGRGEPRAVVFDVDGTLVDSTYLHTVAWWEALRQHDRLVPAAELHRAIGLPAQELLTRLLGEADYAELGAAVSAAHGTLYGQWHDRLRAFDRVPELLRTLAGRGWRVVLATSAKGGDLAALRRAIGADDAIDALTSAEDVEHGKPAPEPVRAALDLVGVAPESARFVGDSVWDVYAATAAGVACLGVCTGGTSRAELTEAGAVAVYDSPAALLSALDAGPLRD</sequence>
<dbReference type="Gene3D" id="3.40.50.1000">
    <property type="entry name" value="HAD superfamily/HAD-like"/>
    <property type="match status" value="1"/>
</dbReference>
<keyword evidence="2" id="KW-1185">Reference proteome</keyword>
<keyword evidence="1" id="KW-0378">Hydrolase</keyword>
<dbReference type="SUPFAM" id="SSF56784">
    <property type="entry name" value="HAD-like"/>
    <property type="match status" value="1"/>
</dbReference>
<dbReference type="InterPro" id="IPR023198">
    <property type="entry name" value="PGP-like_dom2"/>
</dbReference>
<dbReference type="InterPro" id="IPR006439">
    <property type="entry name" value="HAD-SF_hydro_IA"/>
</dbReference>
<dbReference type="PANTHER" id="PTHR43434">
    <property type="entry name" value="PHOSPHOGLYCOLATE PHOSPHATASE"/>
    <property type="match status" value="1"/>
</dbReference>
<dbReference type="PRINTS" id="PR00413">
    <property type="entry name" value="HADHALOGNASE"/>
</dbReference>
<dbReference type="SFLD" id="SFLDG01129">
    <property type="entry name" value="C1.5:_HAD__Beta-PGM__Phosphata"/>
    <property type="match status" value="1"/>
</dbReference>
<dbReference type="SFLD" id="SFLDG01135">
    <property type="entry name" value="C1.5.6:_HAD__Beta-PGM__Phospha"/>
    <property type="match status" value="1"/>
</dbReference>
<dbReference type="InterPro" id="IPR050155">
    <property type="entry name" value="HAD-like_hydrolase_sf"/>
</dbReference>
<proteinExistence type="predicted"/>
<dbReference type="GO" id="GO:0016787">
    <property type="term" value="F:hydrolase activity"/>
    <property type="evidence" value="ECO:0007669"/>
    <property type="project" value="UniProtKB-KW"/>
</dbReference>
<dbReference type="InterPro" id="IPR036412">
    <property type="entry name" value="HAD-like_sf"/>
</dbReference>
<dbReference type="PANTHER" id="PTHR43434:SF16">
    <property type="entry name" value="BLL8046 PROTEIN"/>
    <property type="match status" value="1"/>
</dbReference>
<evidence type="ECO:0000313" key="2">
    <source>
        <dbReference type="Proteomes" id="UP000772196"/>
    </source>
</evidence>
<dbReference type="SFLD" id="SFLDS00003">
    <property type="entry name" value="Haloacid_Dehalogenase"/>
    <property type="match status" value="1"/>
</dbReference>
<dbReference type="Proteomes" id="UP000772196">
    <property type="component" value="Unassembled WGS sequence"/>
</dbReference>
<accession>A0ABX1H1M2</accession>
<dbReference type="Pfam" id="PF00702">
    <property type="entry name" value="Hydrolase"/>
    <property type="match status" value="1"/>
</dbReference>
<evidence type="ECO:0000313" key="1">
    <source>
        <dbReference type="EMBL" id="NKI41928.1"/>
    </source>
</evidence>
<organism evidence="1 2">
    <name type="scientific">Streptomyces physcomitrii</name>
    <dbReference type="NCBI Taxonomy" id="2724184"/>
    <lineage>
        <taxon>Bacteria</taxon>
        <taxon>Bacillati</taxon>
        <taxon>Actinomycetota</taxon>
        <taxon>Actinomycetes</taxon>
        <taxon>Kitasatosporales</taxon>
        <taxon>Streptomycetaceae</taxon>
        <taxon>Streptomyces</taxon>
    </lineage>
</organism>
<dbReference type="Gene3D" id="1.10.150.240">
    <property type="entry name" value="Putative phosphatase, domain 2"/>
    <property type="match status" value="1"/>
</dbReference>